<keyword evidence="2" id="KW-1133">Transmembrane helix</keyword>
<comment type="caution">
    <text evidence="3">The sequence shown here is derived from an EMBL/GenBank/DDBJ whole genome shotgun (WGS) entry which is preliminary data.</text>
</comment>
<keyword evidence="2" id="KW-0812">Transmembrane</keyword>
<feature type="transmembrane region" description="Helical" evidence="2">
    <location>
        <begin position="12"/>
        <end position="35"/>
    </location>
</feature>
<dbReference type="EMBL" id="LNKT01000045">
    <property type="protein sequence ID" value="KYJ86053.1"/>
    <property type="molecule type" value="Genomic_DNA"/>
</dbReference>
<dbReference type="OrthoDB" id="5362770at2"/>
<dbReference type="PROSITE" id="PS50005">
    <property type="entry name" value="TPR"/>
    <property type="match status" value="2"/>
</dbReference>
<keyword evidence="4" id="KW-1185">Reference proteome</keyword>
<feature type="repeat" description="TPR" evidence="1">
    <location>
        <begin position="107"/>
        <end position="140"/>
    </location>
</feature>
<name>A0A151CFL1_9BACT</name>
<gene>
    <name evidence="3" type="ORF">AS592_01385</name>
</gene>
<dbReference type="SMART" id="SM00028">
    <property type="entry name" value="TPR"/>
    <property type="match status" value="3"/>
</dbReference>
<feature type="repeat" description="TPR" evidence="1">
    <location>
        <begin position="141"/>
        <end position="174"/>
    </location>
</feature>
<dbReference type="STRING" id="1630136.AS592_01385"/>
<dbReference type="AlphaFoldDB" id="A0A151CFL1"/>
<evidence type="ECO:0000256" key="1">
    <source>
        <dbReference type="PROSITE-ProRule" id="PRU00339"/>
    </source>
</evidence>
<reference evidence="3 4" key="1">
    <citation type="submission" date="2015-11" db="EMBL/GenBank/DDBJ databases">
        <title>Draft genome of Sulfurovum riftiae 1812E, a member of the Epsilonproteobacteria isolated from the tube of the deep-sea hydrothermal vent tubewom Riftia pachyptila.</title>
        <authorList>
            <person name="Vetriani C."/>
            <person name="Giovannelli D."/>
        </authorList>
    </citation>
    <scope>NUCLEOTIDE SEQUENCE [LARGE SCALE GENOMIC DNA]</scope>
    <source>
        <strain evidence="3 4">1812E</strain>
    </source>
</reference>
<evidence type="ECO:0000256" key="2">
    <source>
        <dbReference type="SAM" id="Phobius"/>
    </source>
</evidence>
<dbReference type="InterPro" id="IPR011990">
    <property type="entry name" value="TPR-like_helical_dom_sf"/>
</dbReference>
<keyword evidence="2" id="KW-0472">Membrane</keyword>
<evidence type="ECO:0000313" key="3">
    <source>
        <dbReference type="EMBL" id="KYJ86053.1"/>
    </source>
</evidence>
<organism evidence="3 4">
    <name type="scientific">Sulfurovum riftiae</name>
    <dbReference type="NCBI Taxonomy" id="1630136"/>
    <lineage>
        <taxon>Bacteria</taxon>
        <taxon>Pseudomonadati</taxon>
        <taxon>Campylobacterota</taxon>
        <taxon>Epsilonproteobacteria</taxon>
        <taxon>Campylobacterales</taxon>
        <taxon>Sulfurovaceae</taxon>
        <taxon>Sulfurovum</taxon>
    </lineage>
</organism>
<dbReference type="SUPFAM" id="SSF48452">
    <property type="entry name" value="TPR-like"/>
    <property type="match status" value="1"/>
</dbReference>
<dbReference type="Proteomes" id="UP000075359">
    <property type="component" value="Unassembled WGS sequence"/>
</dbReference>
<protein>
    <submittedName>
        <fullName evidence="3">Uncharacterized protein</fullName>
    </submittedName>
</protein>
<accession>A0A151CFL1</accession>
<dbReference type="Gene3D" id="1.25.40.10">
    <property type="entry name" value="Tetratricopeptide repeat domain"/>
    <property type="match status" value="1"/>
</dbReference>
<evidence type="ECO:0000313" key="4">
    <source>
        <dbReference type="Proteomes" id="UP000075359"/>
    </source>
</evidence>
<proteinExistence type="predicted"/>
<dbReference type="InterPro" id="IPR019734">
    <property type="entry name" value="TPR_rpt"/>
</dbReference>
<dbReference type="Pfam" id="PF13431">
    <property type="entry name" value="TPR_17"/>
    <property type="match status" value="1"/>
</dbReference>
<dbReference type="RefSeq" id="WP_067331418.1">
    <property type="nucleotide sequence ID" value="NZ_LNKT01000045.1"/>
</dbReference>
<keyword evidence="1" id="KW-0802">TPR repeat</keyword>
<sequence length="347" mass="40000">METILPAYNDPLFSILLIIVIALIISVVTYAWGLYKQQKEEGHLLKFLEKFDSAECSLDTEDMPFESHMFKPLTLLAKAFENSGEYHKAINIYLYIIKNISDELTKMELMERLGNTYLHAGFLERARSIYTEILRKRPRNAKVLYELGVVYEMMHKYEKAQEIIEPLNTLNEDTHTLSKFLELSALTSNKVLSTDEKVAQLKKILEEEPKLYRQIVDTLLKLDTTTAWQIIDPKRVKEVIDILWFLPNSQLDLDIITSNKTLSTLYYAKGYLQKPTLESGIFAVDMLATARENGFEEGDLLFSYLCKKCKQSFPVSFKRCPNCMAINSVEVEEKIAKASPKTDYSLL</sequence>